<dbReference type="SUPFAM" id="SSF50692">
    <property type="entry name" value="ADC-like"/>
    <property type="match status" value="1"/>
</dbReference>
<dbReference type="SUPFAM" id="SSF53706">
    <property type="entry name" value="Formate dehydrogenase/DMSO reductase, domains 1-3"/>
    <property type="match status" value="1"/>
</dbReference>
<evidence type="ECO:0000256" key="5">
    <source>
        <dbReference type="ARBA" id="ARBA00022505"/>
    </source>
</evidence>
<dbReference type="InterPro" id="IPR041953">
    <property type="entry name" value="YdeP_MopB"/>
</dbReference>
<evidence type="ECO:0000313" key="14">
    <source>
        <dbReference type="Proteomes" id="UP001229486"/>
    </source>
</evidence>
<comment type="cofactor">
    <cofactor evidence="1">
        <name>Mo-bis(molybdopterin guanine dinucleotide)</name>
        <dbReference type="ChEBI" id="CHEBI:60539"/>
    </cofactor>
</comment>
<dbReference type="CDD" id="cd02787">
    <property type="entry name" value="MopB_CT_ydeP"/>
    <property type="match status" value="1"/>
</dbReference>
<proteinExistence type="inferred from homology"/>
<dbReference type="CDD" id="cd02767">
    <property type="entry name" value="MopB_ydeP"/>
    <property type="match status" value="1"/>
</dbReference>
<dbReference type="EMBL" id="JAURTK010000003">
    <property type="protein sequence ID" value="MDP9647547.1"/>
    <property type="molecule type" value="Genomic_DNA"/>
</dbReference>
<evidence type="ECO:0000313" key="13">
    <source>
        <dbReference type="EMBL" id="MDP9647547.1"/>
    </source>
</evidence>
<evidence type="ECO:0000256" key="1">
    <source>
        <dbReference type="ARBA" id="ARBA00001942"/>
    </source>
</evidence>
<organism evidence="13 14">
    <name type="scientific">Paraburkholderia caledonica</name>
    <dbReference type="NCBI Taxonomy" id="134536"/>
    <lineage>
        <taxon>Bacteria</taxon>
        <taxon>Pseudomonadati</taxon>
        <taxon>Pseudomonadota</taxon>
        <taxon>Betaproteobacteria</taxon>
        <taxon>Burkholderiales</taxon>
        <taxon>Burkholderiaceae</taxon>
        <taxon>Paraburkholderia</taxon>
    </lineage>
</organism>
<dbReference type="PANTHER" id="PTHR43105:SF4">
    <property type="entry name" value="PROTEIN YDEP"/>
    <property type="match status" value="1"/>
</dbReference>
<protein>
    <submittedName>
        <fullName evidence="13">Molybdopterin-dependent oxidoreductase alpha subunit</fullName>
    </submittedName>
</protein>
<evidence type="ECO:0000256" key="3">
    <source>
        <dbReference type="ARBA" id="ARBA00010312"/>
    </source>
</evidence>
<dbReference type="GO" id="GO:0043546">
    <property type="term" value="F:molybdopterin cofactor binding"/>
    <property type="evidence" value="ECO:0007669"/>
    <property type="project" value="InterPro"/>
</dbReference>
<evidence type="ECO:0000256" key="9">
    <source>
        <dbReference type="ARBA" id="ARBA00023014"/>
    </source>
</evidence>
<keyword evidence="7" id="KW-0560">Oxidoreductase</keyword>
<dbReference type="RefSeq" id="WP_392393812.1">
    <property type="nucleotide sequence ID" value="NZ_JAURTK010000003.1"/>
</dbReference>
<evidence type="ECO:0000256" key="4">
    <source>
        <dbReference type="ARBA" id="ARBA00022485"/>
    </source>
</evidence>
<keyword evidence="9" id="KW-0411">Iron-sulfur</keyword>
<keyword evidence="8" id="KW-0408">Iron</keyword>
<evidence type="ECO:0000256" key="8">
    <source>
        <dbReference type="ARBA" id="ARBA00023004"/>
    </source>
</evidence>
<feature type="region of interest" description="Disordered" evidence="10">
    <location>
        <begin position="773"/>
        <end position="805"/>
    </location>
</feature>
<evidence type="ECO:0000256" key="6">
    <source>
        <dbReference type="ARBA" id="ARBA00022723"/>
    </source>
</evidence>
<evidence type="ECO:0000256" key="2">
    <source>
        <dbReference type="ARBA" id="ARBA00001966"/>
    </source>
</evidence>
<gene>
    <name evidence="13" type="ORF">J2793_002993</name>
</gene>
<dbReference type="GO" id="GO:0016020">
    <property type="term" value="C:membrane"/>
    <property type="evidence" value="ECO:0007669"/>
    <property type="project" value="TreeGrafter"/>
</dbReference>
<evidence type="ECO:0000259" key="11">
    <source>
        <dbReference type="Pfam" id="PF00384"/>
    </source>
</evidence>
<dbReference type="Gene3D" id="3.40.228.10">
    <property type="entry name" value="Dimethylsulfoxide Reductase, domain 2"/>
    <property type="match status" value="1"/>
</dbReference>
<keyword evidence="6" id="KW-0479">Metal-binding</keyword>
<dbReference type="Gene3D" id="3.40.50.740">
    <property type="match status" value="1"/>
</dbReference>
<accession>A0AB73IDT7</accession>
<feature type="domain" description="Molybdopterin dinucleotide-binding" evidence="12">
    <location>
        <begin position="646"/>
        <end position="757"/>
    </location>
</feature>
<reference evidence="13" key="1">
    <citation type="submission" date="2023-07" db="EMBL/GenBank/DDBJ databases">
        <title>Sorghum-associated microbial communities from plants grown in Nebraska, USA.</title>
        <authorList>
            <person name="Schachtman D."/>
        </authorList>
    </citation>
    <scope>NUCLEOTIDE SEQUENCE</scope>
    <source>
        <strain evidence="13">DS1061</strain>
    </source>
</reference>
<evidence type="ECO:0000256" key="7">
    <source>
        <dbReference type="ARBA" id="ARBA00023002"/>
    </source>
</evidence>
<dbReference type="PANTHER" id="PTHR43105">
    <property type="entry name" value="RESPIRATORY NITRATE REDUCTASE"/>
    <property type="match status" value="1"/>
</dbReference>
<dbReference type="Pfam" id="PF01568">
    <property type="entry name" value="Molydop_binding"/>
    <property type="match status" value="1"/>
</dbReference>
<dbReference type="InterPro" id="IPR006657">
    <property type="entry name" value="MoPterin_dinucl-bd_dom"/>
</dbReference>
<dbReference type="InterPro" id="IPR037951">
    <property type="entry name" value="MopB_CT_YdeP"/>
</dbReference>
<dbReference type="GO" id="GO:0051539">
    <property type="term" value="F:4 iron, 4 sulfur cluster binding"/>
    <property type="evidence" value="ECO:0007669"/>
    <property type="project" value="UniProtKB-KW"/>
</dbReference>
<evidence type="ECO:0000259" key="12">
    <source>
        <dbReference type="Pfam" id="PF01568"/>
    </source>
</evidence>
<evidence type="ECO:0000256" key="10">
    <source>
        <dbReference type="SAM" id="MobiDB-lite"/>
    </source>
</evidence>
<dbReference type="InterPro" id="IPR010046">
    <property type="entry name" value="Mopterin_OxRdtse_a_bac"/>
</dbReference>
<dbReference type="NCBIfam" id="TIGR01701">
    <property type="entry name" value="Fdhalpha-like"/>
    <property type="match status" value="1"/>
</dbReference>
<dbReference type="AlphaFoldDB" id="A0AB73IDT7"/>
<comment type="caution">
    <text evidence="13">The sequence shown here is derived from an EMBL/GenBank/DDBJ whole genome shotgun (WGS) entry which is preliminary data.</text>
</comment>
<dbReference type="PIRSF" id="PIRSF000144">
    <property type="entry name" value="CbbBc"/>
    <property type="match status" value="1"/>
</dbReference>
<keyword evidence="5" id="KW-0500">Molybdenum</keyword>
<feature type="domain" description="Molybdopterin oxidoreductase" evidence="11">
    <location>
        <begin position="112"/>
        <end position="494"/>
    </location>
</feature>
<dbReference type="GO" id="GO:0008863">
    <property type="term" value="F:formate dehydrogenase (NAD+) activity"/>
    <property type="evidence" value="ECO:0007669"/>
    <property type="project" value="InterPro"/>
</dbReference>
<keyword evidence="4" id="KW-0004">4Fe-4S</keyword>
<comment type="similarity">
    <text evidence="3">Belongs to the prokaryotic molybdopterin-containing oxidoreductase family.</text>
</comment>
<dbReference type="Pfam" id="PF00384">
    <property type="entry name" value="Molybdopterin"/>
    <property type="match status" value="1"/>
</dbReference>
<dbReference type="GO" id="GO:0030151">
    <property type="term" value="F:molybdenum ion binding"/>
    <property type="evidence" value="ECO:0007669"/>
    <property type="project" value="InterPro"/>
</dbReference>
<dbReference type="GO" id="GO:1990204">
    <property type="term" value="C:oxidoreductase complex"/>
    <property type="evidence" value="ECO:0007669"/>
    <property type="project" value="UniProtKB-ARBA"/>
</dbReference>
<dbReference type="InterPro" id="IPR009010">
    <property type="entry name" value="Asp_de-COase-like_dom_sf"/>
</dbReference>
<dbReference type="GO" id="GO:0045333">
    <property type="term" value="P:cellular respiration"/>
    <property type="evidence" value="ECO:0007669"/>
    <property type="project" value="UniProtKB-ARBA"/>
</dbReference>
<dbReference type="InterPro" id="IPR050123">
    <property type="entry name" value="Prok_molybdopt-oxidoreductase"/>
</dbReference>
<dbReference type="InterPro" id="IPR006656">
    <property type="entry name" value="Mopterin_OxRdtase"/>
</dbReference>
<comment type="cofactor">
    <cofactor evidence="2">
        <name>[4Fe-4S] cluster</name>
        <dbReference type="ChEBI" id="CHEBI:49883"/>
    </cofactor>
</comment>
<name>A0AB73IDT7_9BURK</name>
<dbReference type="Proteomes" id="UP001229486">
    <property type="component" value="Unassembled WGS sequence"/>
</dbReference>
<sequence length="805" mass="87559">MSKRDVPGVGPYGGPAGGWGALQAVARAVRQQMGVAREATMLLKVNQPAGFDCPGCAWPDPRSTSSFEFCENGAKAVSWEATSKRTTPDFFARHSLSELWHWSDFALEDEGRLTHPMRYDAGTDHYVPIEWDEAFARIGAALRALPDPDMAEFYTSGRASNEAAFLFQLLARRFGTNNFPDCSNMCHEPTSVGLPESIGVGKGTVTLADFDHCDAIFCIGHNPGTNHPRMLATLRAAARRGAKIVALNPLRERGLERFTSPQDAMEMATGRSTPIATDYVQLKIGGDVAVLKGMMKTLLDMDRENRGNGGEGVVDRAFIDEHTTGFDELVRDLEATPWDQIVSTSGVARDEIEKLARIYAESRAVIVCYGMGITQHRSGTANVQQIANLLLMRGNIGRDGAGICPLRGHSNVQGDRTVGITEVPPPAFLDSLKRVFGFDPPREHGHGAIAAMQSMRDGRAKALICLGGNLPVAMSDPGVCFDAMRKLDLAVHIATKLNRSHLLAAKETLLLPCLGRTELDVQASGPQSVTVEDSMSMVHASQGSLPPASEHLRSEPAIVAGIAKASLDDPTLDWDGWVADYSRIRDLIEAVFPQFERYNERIREPGGFRLYNAASARRWDTPDGRARFIAHSGVMEDPRVNRSDALLLATIRSHDQYNTTIYGYNDRYRGISGRRDVIFVNELDLDSRGLQHGDLVDVEAIEDTVSLGGSRRLCGLTAVAYDIPRGSMAAYYPEANGLIALHDCDARSGTPSYKSVPVLLSLSTGDCLPDDQASTWQQGDVRNDRTGAAIAGETPHRPNDGGMPT</sequence>